<dbReference type="STRING" id="443218.AS9A_0889"/>
<dbReference type="PANTHER" id="PTHR43918">
    <property type="entry name" value="ACETYLCHOLINESTERASE"/>
    <property type="match status" value="1"/>
</dbReference>
<dbReference type="Pfam" id="PF00135">
    <property type="entry name" value="COesterase"/>
    <property type="match status" value="1"/>
</dbReference>
<dbReference type="eggNOG" id="COG2272">
    <property type="taxonomic scope" value="Bacteria"/>
</dbReference>
<dbReference type="InterPro" id="IPR002018">
    <property type="entry name" value="CarbesteraseB"/>
</dbReference>
<dbReference type="PRINTS" id="PR00878">
    <property type="entry name" value="CHOLNESTRASE"/>
</dbReference>
<dbReference type="ESTHER" id="amysd-f6en24">
    <property type="family name" value="Carb_B_Bacteria"/>
</dbReference>
<keyword evidence="2 5" id="KW-0378">Hydrolase</keyword>
<dbReference type="PROSITE" id="PS00941">
    <property type="entry name" value="CARBOXYLESTERASE_B_2"/>
    <property type="match status" value="1"/>
</dbReference>
<dbReference type="InterPro" id="IPR019819">
    <property type="entry name" value="Carboxylesterase_B_CS"/>
</dbReference>
<dbReference type="InterPro" id="IPR050654">
    <property type="entry name" value="AChE-related_enzymes"/>
</dbReference>
<organism evidence="7 8">
    <name type="scientific">Hoyosella subflava (strain DSM 45089 / JCM 17490 / NBRC 109087 / DQS3-9A1)</name>
    <name type="common">Amycolicicoccus subflavus</name>
    <dbReference type="NCBI Taxonomy" id="443218"/>
    <lineage>
        <taxon>Bacteria</taxon>
        <taxon>Bacillati</taxon>
        <taxon>Actinomycetota</taxon>
        <taxon>Actinomycetes</taxon>
        <taxon>Mycobacteriales</taxon>
        <taxon>Hoyosellaceae</taxon>
        <taxon>Hoyosella</taxon>
    </lineage>
</organism>
<evidence type="ECO:0000256" key="4">
    <source>
        <dbReference type="PIRSR" id="PIRSR600997-1"/>
    </source>
</evidence>
<evidence type="ECO:0000256" key="2">
    <source>
        <dbReference type="ARBA" id="ARBA00022801"/>
    </source>
</evidence>
<feature type="active site" description="Charge relay system" evidence="4">
    <location>
        <position position="330"/>
    </location>
</feature>
<feature type="active site" description="Charge relay system" evidence="4">
    <location>
        <position position="423"/>
    </location>
</feature>
<evidence type="ECO:0000256" key="5">
    <source>
        <dbReference type="RuleBase" id="RU361235"/>
    </source>
</evidence>
<comment type="similarity">
    <text evidence="1 5">Belongs to the type-B carboxylesterase/lipase family.</text>
</comment>
<gene>
    <name evidence="7" type="ordered locus">AS9A_0889</name>
</gene>
<keyword evidence="8" id="KW-1185">Reference proteome</keyword>
<dbReference type="KEGG" id="asd:AS9A_0889"/>
<evidence type="ECO:0000256" key="3">
    <source>
        <dbReference type="ARBA" id="ARBA00023157"/>
    </source>
</evidence>
<evidence type="ECO:0000313" key="8">
    <source>
        <dbReference type="Proteomes" id="UP000009235"/>
    </source>
</evidence>
<evidence type="ECO:0000259" key="6">
    <source>
        <dbReference type="Pfam" id="PF00135"/>
    </source>
</evidence>
<dbReference type="SUPFAM" id="SSF53474">
    <property type="entry name" value="alpha/beta-Hydrolases"/>
    <property type="match status" value="1"/>
</dbReference>
<dbReference type="PROSITE" id="PS00122">
    <property type="entry name" value="CARBOXYLESTERASE_B_1"/>
    <property type="match status" value="1"/>
</dbReference>
<dbReference type="Proteomes" id="UP000009235">
    <property type="component" value="Chromosome"/>
</dbReference>
<feature type="domain" description="Carboxylesterase type B" evidence="6">
    <location>
        <begin position="15"/>
        <end position="489"/>
    </location>
</feature>
<dbReference type="AlphaFoldDB" id="F6EN24"/>
<proteinExistence type="inferred from homology"/>
<dbReference type="PANTHER" id="PTHR43918:SF4">
    <property type="entry name" value="CARBOXYLIC ESTER HYDROLASE"/>
    <property type="match status" value="1"/>
</dbReference>
<dbReference type="EC" id="3.1.1.-" evidence="5"/>
<dbReference type="Gene3D" id="3.40.50.1820">
    <property type="entry name" value="alpha/beta hydrolase"/>
    <property type="match status" value="1"/>
</dbReference>
<name>F6EN24_HOYSD</name>
<dbReference type="InterPro" id="IPR019826">
    <property type="entry name" value="Carboxylesterase_B_AS"/>
</dbReference>
<evidence type="ECO:0000313" key="7">
    <source>
        <dbReference type="EMBL" id="AEF39341.1"/>
    </source>
</evidence>
<dbReference type="EMBL" id="CP002786">
    <property type="protein sequence ID" value="AEF39341.1"/>
    <property type="molecule type" value="Genomic_DNA"/>
</dbReference>
<protein>
    <recommendedName>
        <fullName evidence="5">Carboxylic ester hydrolase</fullName>
        <ecNumber evidence="5">3.1.1.-</ecNumber>
    </recommendedName>
</protein>
<dbReference type="GO" id="GO:0004104">
    <property type="term" value="F:cholinesterase activity"/>
    <property type="evidence" value="ECO:0007669"/>
    <property type="project" value="InterPro"/>
</dbReference>
<sequence length="513" mass="56292">MGGVTHHPETSVAETDVETTSGAVRGYVTDTSRVWRGIPYAAAPVGELRFRAPELPHRWRGVRDATRFGAIPPQEIPRGITAPASSDVTMDEDCLTINVIAPRGRLPEKPLPVLVYIYGGAYTSGSASLDVYDGSRLVERGEVVFVSFNYRLGALGFLDLSSFSGMGRRFDTNVGLRDQVRALEWVRDNIAGFGGDPSNVTLFGESAGGISVTTLMTVPQARGLFARAIAQSPAVAAAYEPERAEGTARDFLDILNVLESHTTEVLGRVPAEEFVEASADLKERRVRKFPGTMTFSPVIDGDFLPRRPAEVFAAGEAHPIPLIIGTTDREGALFARMGETIPTTVPMIELMFAQTDPSKRDDVIAAYPDYPGRRAATDIGGDVIFWHPTVEAAEGHSQVAPTFMYRYDFAPRLLRMLRMGATHATELPAVFGTLDSRAAKALTTVGGRSQLATLSERMQQHWLSFAQHGTPVKDWPAYEVSARSTKIFDSEDRVENDPRAVRRRAWRGYQNYR</sequence>
<dbReference type="HOGENOM" id="CLU_006586_16_4_11"/>
<evidence type="ECO:0000256" key="1">
    <source>
        <dbReference type="ARBA" id="ARBA00005964"/>
    </source>
</evidence>
<accession>F6EN24</accession>
<keyword evidence="3" id="KW-1015">Disulfide bond</keyword>
<feature type="active site" description="Acyl-ester intermediate" evidence="4">
    <location>
        <position position="206"/>
    </location>
</feature>
<dbReference type="InterPro" id="IPR029058">
    <property type="entry name" value="AB_hydrolase_fold"/>
</dbReference>
<reference evidence="7 8" key="1">
    <citation type="journal article" date="2011" name="J. Bacteriol.">
        <title>Complete genome sequence of Amycolicicoccus subflavus DQS3-9A1T, an actinomycete isolated from crude oil-polluted soil.</title>
        <authorList>
            <person name="Cai M."/>
            <person name="Chen W.M."/>
            <person name="Nie Y."/>
            <person name="Chi C.Q."/>
            <person name="Wang Y.N."/>
            <person name="Tang Y.Q."/>
            <person name="Li G.Y."/>
            <person name="Wu X.L."/>
        </authorList>
    </citation>
    <scope>NUCLEOTIDE SEQUENCE [LARGE SCALE GENOMIC DNA]</scope>
    <source>
        <strain evidence="8">DSM 45089 / DQS3-9A1</strain>
    </source>
</reference>
<dbReference type="InterPro" id="IPR000997">
    <property type="entry name" value="Cholinesterase"/>
</dbReference>